<dbReference type="InterPro" id="IPR024775">
    <property type="entry name" value="DinB-like"/>
</dbReference>
<sequence length="172" mass="20362">MIHDLIGESEMEPIVGMLFSMVKENYYRLKSIVGEMSQEEIDYKGPNQGYNSIAQLLKHLAYVDLNWVYRIKGQPIPPDLEDKYGPMINEKGELPQVANCSLETLINQYEEVIEMLKTECYRLTDKELNQLVEYENGKEATIRWGIWHIADHSRYHQAHINQLHKWFFQEER</sequence>
<evidence type="ECO:0000313" key="2">
    <source>
        <dbReference type="EMBL" id="MDQ0225901.1"/>
    </source>
</evidence>
<proteinExistence type="predicted"/>
<dbReference type="Pfam" id="PF12867">
    <property type="entry name" value="DinB_2"/>
    <property type="match status" value="1"/>
</dbReference>
<evidence type="ECO:0000313" key="3">
    <source>
        <dbReference type="Proteomes" id="UP001232245"/>
    </source>
</evidence>
<comment type="caution">
    <text evidence="2">The sequence shown here is derived from an EMBL/GenBank/DDBJ whole genome shotgun (WGS) entry which is preliminary data.</text>
</comment>
<protein>
    <submittedName>
        <fullName evidence="2">Damage-inducible protein DinB</fullName>
    </submittedName>
</protein>
<dbReference type="EMBL" id="JAUSTZ010000003">
    <property type="protein sequence ID" value="MDQ0225901.1"/>
    <property type="molecule type" value="Genomic_DNA"/>
</dbReference>
<keyword evidence="3" id="KW-1185">Reference proteome</keyword>
<feature type="domain" description="DinB-like" evidence="1">
    <location>
        <begin position="24"/>
        <end position="160"/>
    </location>
</feature>
<name>A0ABT9Z0X4_9BACI</name>
<dbReference type="Proteomes" id="UP001232245">
    <property type="component" value="Unassembled WGS sequence"/>
</dbReference>
<accession>A0ABT9Z0X4</accession>
<gene>
    <name evidence="2" type="ORF">J2S02_002245</name>
</gene>
<reference evidence="2 3" key="1">
    <citation type="submission" date="2023-07" db="EMBL/GenBank/DDBJ databases">
        <title>Genomic Encyclopedia of Type Strains, Phase IV (KMG-IV): sequencing the most valuable type-strain genomes for metagenomic binning, comparative biology and taxonomic classification.</title>
        <authorList>
            <person name="Goeker M."/>
        </authorList>
    </citation>
    <scope>NUCLEOTIDE SEQUENCE [LARGE SCALE GENOMIC DNA]</scope>
    <source>
        <strain evidence="2 3">DSM 17723</strain>
    </source>
</reference>
<organism evidence="2 3">
    <name type="scientific">Metabacillus niabensis</name>
    <dbReference type="NCBI Taxonomy" id="324854"/>
    <lineage>
        <taxon>Bacteria</taxon>
        <taxon>Bacillati</taxon>
        <taxon>Bacillota</taxon>
        <taxon>Bacilli</taxon>
        <taxon>Bacillales</taxon>
        <taxon>Bacillaceae</taxon>
        <taxon>Metabacillus</taxon>
    </lineage>
</organism>
<dbReference type="RefSeq" id="WP_174881176.1">
    <property type="nucleotide sequence ID" value="NZ_CADEPK010000321.1"/>
</dbReference>
<dbReference type="SUPFAM" id="SSF109854">
    <property type="entry name" value="DinB/YfiT-like putative metalloenzymes"/>
    <property type="match status" value="1"/>
</dbReference>
<dbReference type="InterPro" id="IPR034660">
    <property type="entry name" value="DinB/YfiT-like"/>
</dbReference>
<evidence type="ECO:0000259" key="1">
    <source>
        <dbReference type="Pfam" id="PF12867"/>
    </source>
</evidence>
<dbReference type="Gene3D" id="1.20.120.450">
    <property type="entry name" value="dinb family like domain"/>
    <property type="match status" value="1"/>
</dbReference>